<evidence type="ECO:0000256" key="1">
    <source>
        <dbReference type="SAM" id="Phobius"/>
    </source>
</evidence>
<organism evidence="2 3">
    <name type="scientific">Kitasatospora paranensis</name>
    <dbReference type="NCBI Taxonomy" id="258053"/>
    <lineage>
        <taxon>Bacteria</taxon>
        <taxon>Bacillati</taxon>
        <taxon>Actinomycetota</taxon>
        <taxon>Actinomycetes</taxon>
        <taxon>Kitasatosporales</taxon>
        <taxon>Streptomycetaceae</taxon>
        <taxon>Kitasatospora</taxon>
    </lineage>
</organism>
<comment type="caution">
    <text evidence="2">The sequence shown here is derived from an EMBL/GenBank/DDBJ whole genome shotgun (WGS) entry which is preliminary data.</text>
</comment>
<accession>A0ABW2FLT1</accession>
<sequence>MRGLVQLLRTAAGAAVLVLLLWIVLDLAGADSGNPVAHWFHQAADWLSGWSRGLFSPSTQAARTLVDYGLPAVVYAAIGVALGRRQWE</sequence>
<dbReference type="Proteomes" id="UP001596435">
    <property type="component" value="Unassembled WGS sequence"/>
</dbReference>
<dbReference type="RefSeq" id="WP_100886949.1">
    <property type="nucleotide sequence ID" value="NZ_BAABKV010000001.1"/>
</dbReference>
<proteinExistence type="predicted"/>
<keyword evidence="1" id="KW-0472">Membrane</keyword>
<evidence type="ECO:0000313" key="2">
    <source>
        <dbReference type="EMBL" id="MFC7178221.1"/>
    </source>
</evidence>
<keyword evidence="1" id="KW-0812">Transmembrane</keyword>
<evidence type="ECO:0000313" key="3">
    <source>
        <dbReference type="Proteomes" id="UP001596435"/>
    </source>
</evidence>
<keyword evidence="3" id="KW-1185">Reference proteome</keyword>
<name>A0ABW2FLT1_9ACTN</name>
<feature type="transmembrane region" description="Helical" evidence="1">
    <location>
        <begin position="65"/>
        <end position="83"/>
    </location>
</feature>
<feature type="transmembrane region" description="Helical" evidence="1">
    <location>
        <begin position="7"/>
        <end position="25"/>
    </location>
</feature>
<reference evidence="3" key="1">
    <citation type="journal article" date="2019" name="Int. J. Syst. Evol. Microbiol.">
        <title>The Global Catalogue of Microorganisms (GCM) 10K type strain sequencing project: providing services to taxonomists for standard genome sequencing and annotation.</title>
        <authorList>
            <consortium name="The Broad Institute Genomics Platform"/>
            <consortium name="The Broad Institute Genome Sequencing Center for Infectious Disease"/>
            <person name="Wu L."/>
            <person name="Ma J."/>
        </authorList>
    </citation>
    <scope>NUCLEOTIDE SEQUENCE [LARGE SCALE GENOMIC DNA]</scope>
    <source>
        <strain evidence="3">CGMCC 1.12859</strain>
    </source>
</reference>
<dbReference type="EMBL" id="JBHTAJ010000002">
    <property type="protein sequence ID" value="MFC7178221.1"/>
    <property type="molecule type" value="Genomic_DNA"/>
</dbReference>
<gene>
    <name evidence="2" type="ORF">ACFQMG_01440</name>
</gene>
<keyword evidence="1" id="KW-1133">Transmembrane helix</keyword>
<protein>
    <submittedName>
        <fullName evidence="2">Uncharacterized protein</fullName>
    </submittedName>
</protein>